<keyword evidence="5" id="KW-1185">Reference proteome</keyword>
<comment type="caution">
    <text evidence="4">The sequence shown here is derived from an EMBL/GenBank/DDBJ whole genome shotgun (WGS) entry which is preliminary data.</text>
</comment>
<feature type="domain" description="Carboxylesterase type B" evidence="3">
    <location>
        <begin position="26"/>
        <end position="109"/>
    </location>
</feature>
<evidence type="ECO:0000313" key="5">
    <source>
        <dbReference type="Proteomes" id="UP000499080"/>
    </source>
</evidence>
<evidence type="ECO:0000256" key="1">
    <source>
        <dbReference type="ARBA" id="ARBA00005964"/>
    </source>
</evidence>
<sequence>MCSKKCSMSGFAAKPMNAKGLSGIMINGLFSKAIAQSGSPIGEWAVQRRPRMYVERLAKKLKCPDGNDSETILNCLRKIDPEQIIDKSEDADHNKRRDGAQLYPRYQGHLNVLEVSQITSN</sequence>
<gene>
    <name evidence="4" type="ORF">AVEN_262457_1</name>
</gene>
<comment type="similarity">
    <text evidence="1">Belongs to the type-B carboxylesterase/lipase family.</text>
</comment>
<evidence type="ECO:0000313" key="4">
    <source>
        <dbReference type="EMBL" id="GBM77612.1"/>
    </source>
</evidence>
<proteinExistence type="inferred from homology"/>
<dbReference type="InterPro" id="IPR002018">
    <property type="entry name" value="CarbesteraseB"/>
</dbReference>
<dbReference type="AlphaFoldDB" id="A0A4Y2IK61"/>
<dbReference type="PANTHER" id="PTHR43903">
    <property type="entry name" value="NEUROLIGIN"/>
    <property type="match status" value="1"/>
</dbReference>
<dbReference type="OrthoDB" id="408631at2759"/>
<reference evidence="4 5" key="1">
    <citation type="journal article" date="2019" name="Sci. Rep.">
        <title>Orb-weaving spider Araneus ventricosus genome elucidates the spidroin gene catalogue.</title>
        <authorList>
            <person name="Kono N."/>
            <person name="Nakamura H."/>
            <person name="Ohtoshi R."/>
            <person name="Moran D.A.P."/>
            <person name="Shinohara A."/>
            <person name="Yoshida Y."/>
            <person name="Fujiwara M."/>
            <person name="Mori M."/>
            <person name="Tomita M."/>
            <person name="Arakawa K."/>
        </authorList>
    </citation>
    <scope>NUCLEOTIDE SEQUENCE [LARGE SCALE GENOMIC DNA]</scope>
</reference>
<dbReference type="EMBL" id="BGPR01186150">
    <property type="protein sequence ID" value="GBM77612.1"/>
    <property type="molecule type" value="Genomic_DNA"/>
</dbReference>
<dbReference type="Pfam" id="PF00135">
    <property type="entry name" value="COesterase"/>
    <property type="match status" value="1"/>
</dbReference>
<name>A0A4Y2IK61_ARAVE</name>
<keyword evidence="2" id="KW-0325">Glycoprotein</keyword>
<dbReference type="InterPro" id="IPR051093">
    <property type="entry name" value="Neuroligin/BSAL"/>
</dbReference>
<accession>A0A4Y2IK61</accession>
<evidence type="ECO:0000259" key="3">
    <source>
        <dbReference type="Pfam" id="PF00135"/>
    </source>
</evidence>
<dbReference type="SUPFAM" id="SSF53474">
    <property type="entry name" value="alpha/beta-Hydrolases"/>
    <property type="match status" value="1"/>
</dbReference>
<dbReference type="InterPro" id="IPR029058">
    <property type="entry name" value="AB_hydrolase_fold"/>
</dbReference>
<dbReference type="Proteomes" id="UP000499080">
    <property type="component" value="Unassembled WGS sequence"/>
</dbReference>
<evidence type="ECO:0000256" key="2">
    <source>
        <dbReference type="ARBA" id="ARBA00023180"/>
    </source>
</evidence>
<organism evidence="4 5">
    <name type="scientific">Araneus ventricosus</name>
    <name type="common">Orbweaver spider</name>
    <name type="synonym">Epeira ventricosa</name>
    <dbReference type="NCBI Taxonomy" id="182803"/>
    <lineage>
        <taxon>Eukaryota</taxon>
        <taxon>Metazoa</taxon>
        <taxon>Ecdysozoa</taxon>
        <taxon>Arthropoda</taxon>
        <taxon>Chelicerata</taxon>
        <taxon>Arachnida</taxon>
        <taxon>Araneae</taxon>
        <taxon>Araneomorphae</taxon>
        <taxon>Entelegynae</taxon>
        <taxon>Araneoidea</taxon>
        <taxon>Araneidae</taxon>
        <taxon>Araneus</taxon>
    </lineage>
</organism>
<dbReference type="Gene3D" id="3.40.50.1820">
    <property type="entry name" value="alpha/beta hydrolase"/>
    <property type="match status" value="1"/>
</dbReference>
<protein>
    <recommendedName>
        <fullName evidence="3">Carboxylesterase type B domain-containing protein</fullName>
    </recommendedName>
</protein>